<gene>
    <name evidence="3" type="ORF">NB231_13486</name>
</gene>
<evidence type="ECO:0000256" key="2">
    <source>
        <dbReference type="SAM" id="Phobius"/>
    </source>
</evidence>
<dbReference type="EMBL" id="AAOF01000009">
    <property type="protein sequence ID" value="EAR21410.1"/>
    <property type="molecule type" value="Genomic_DNA"/>
</dbReference>
<reference evidence="3 4" key="1">
    <citation type="submission" date="2006-02" db="EMBL/GenBank/DDBJ databases">
        <authorList>
            <person name="Waterbury J."/>
            <person name="Ferriera S."/>
            <person name="Johnson J."/>
            <person name="Kravitz S."/>
            <person name="Halpern A."/>
            <person name="Remington K."/>
            <person name="Beeson K."/>
            <person name="Tran B."/>
            <person name="Rogers Y.-H."/>
            <person name="Friedman R."/>
            <person name="Venter J.C."/>
        </authorList>
    </citation>
    <scope>NUCLEOTIDE SEQUENCE [LARGE SCALE GENOMIC DNA]</scope>
    <source>
        <strain evidence="3 4">Nb-231</strain>
    </source>
</reference>
<dbReference type="AlphaFoldDB" id="A4BSF0"/>
<organism evidence="3 4">
    <name type="scientific">Nitrococcus mobilis Nb-231</name>
    <dbReference type="NCBI Taxonomy" id="314278"/>
    <lineage>
        <taxon>Bacteria</taxon>
        <taxon>Pseudomonadati</taxon>
        <taxon>Pseudomonadota</taxon>
        <taxon>Gammaproteobacteria</taxon>
        <taxon>Chromatiales</taxon>
        <taxon>Ectothiorhodospiraceae</taxon>
        <taxon>Nitrococcus</taxon>
    </lineage>
</organism>
<evidence type="ECO:0000256" key="1">
    <source>
        <dbReference type="SAM" id="MobiDB-lite"/>
    </source>
</evidence>
<name>A4BSF0_9GAMM</name>
<evidence type="ECO:0000313" key="4">
    <source>
        <dbReference type="Proteomes" id="UP000003374"/>
    </source>
</evidence>
<dbReference type="OrthoDB" id="10020696at2"/>
<dbReference type="HOGENOM" id="CLU_791864_0_0_6"/>
<accession>A4BSF0</accession>
<protein>
    <submittedName>
        <fullName evidence="3">Uncharacterized protein</fullName>
    </submittedName>
</protein>
<keyword evidence="4" id="KW-1185">Reference proteome</keyword>
<evidence type="ECO:0000313" key="3">
    <source>
        <dbReference type="EMBL" id="EAR21410.1"/>
    </source>
</evidence>
<feature type="compositionally biased region" description="Polar residues" evidence="1">
    <location>
        <begin position="211"/>
        <end position="222"/>
    </location>
</feature>
<keyword evidence="2" id="KW-0472">Membrane</keyword>
<keyword evidence="2" id="KW-1133">Transmembrane helix</keyword>
<dbReference type="RefSeq" id="WP_005003481.1">
    <property type="nucleotide sequence ID" value="NZ_CH672427.1"/>
</dbReference>
<dbReference type="Proteomes" id="UP000003374">
    <property type="component" value="Unassembled WGS sequence"/>
</dbReference>
<sequence length="350" mass="39795">MGSTAVHSTRASDALGAEREAREEAFARLYKELEKAQLRAEEVADYYRGELEAVRRRAEEETIRLQAAEVSRRKRAEDQVVYLKAEYKAARAEADHALRRYRELQQSLHELEQQSAEQARVEVDRHREAANIAWKTAEEEAEHLEWELNDLRRQFEREREERRQLERSWRQQEENNDRVEQEHRRLISRLNRALKLSEDRRRRAEAAGQPSLRSGRSANPSSFAKPANATHEVDPAAGWGNVPLAVSADMADEFLSVAEDCSLDTSDLECSPPGLAAEPDSVSDTEAEVLIMELNVTEQVERRHAAVAARQSVVGRVSSSDSPAFWLTWKWLALTGIVAAFAVAAIILQF</sequence>
<feature type="region of interest" description="Disordered" evidence="1">
    <location>
        <begin position="198"/>
        <end position="237"/>
    </location>
</feature>
<comment type="caution">
    <text evidence="3">The sequence shown here is derived from an EMBL/GenBank/DDBJ whole genome shotgun (WGS) entry which is preliminary data.</text>
</comment>
<keyword evidence="2" id="KW-0812">Transmembrane</keyword>
<proteinExistence type="predicted"/>
<feature type="transmembrane region" description="Helical" evidence="2">
    <location>
        <begin position="326"/>
        <end position="348"/>
    </location>
</feature>
<dbReference type="STRING" id="314278.NB231_13486"/>